<dbReference type="InterPro" id="IPR005818">
    <property type="entry name" value="Histone_H1/H5_H15"/>
</dbReference>
<dbReference type="AlphaFoldDB" id="A0A6V2U3J2"/>
<dbReference type="GO" id="GO:0003677">
    <property type="term" value="F:DNA binding"/>
    <property type="evidence" value="ECO:0007669"/>
    <property type="project" value="InterPro"/>
</dbReference>
<organism evidence="2">
    <name type="scientific">Heterosigma akashiwo</name>
    <name type="common">Chromophytic alga</name>
    <name type="synonym">Heterosigma carterae</name>
    <dbReference type="NCBI Taxonomy" id="2829"/>
    <lineage>
        <taxon>Eukaryota</taxon>
        <taxon>Sar</taxon>
        <taxon>Stramenopiles</taxon>
        <taxon>Ochrophyta</taxon>
        <taxon>Raphidophyceae</taxon>
        <taxon>Chattonellales</taxon>
        <taxon>Chattonellaceae</taxon>
        <taxon>Heterosigma</taxon>
    </lineage>
</organism>
<feature type="domain" description="H15" evidence="1">
    <location>
        <begin position="1"/>
        <end position="59"/>
    </location>
</feature>
<evidence type="ECO:0000259" key="1">
    <source>
        <dbReference type="PROSITE" id="PS51504"/>
    </source>
</evidence>
<proteinExistence type="predicted"/>
<dbReference type="SUPFAM" id="SSF46785">
    <property type="entry name" value="Winged helix' DNA-binding domain"/>
    <property type="match status" value="1"/>
</dbReference>
<dbReference type="Gene3D" id="1.10.10.10">
    <property type="entry name" value="Winged helix-like DNA-binding domain superfamily/Winged helix DNA-binding domain"/>
    <property type="match status" value="1"/>
</dbReference>
<dbReference type="EMBL" id="HBIU01043506">
    <property type="protein sequence ID" value="CAE0640834.1"/>
    <property type="molecule type" value="Transcribed_RNA"/>
</dbReference>
<dbReference type="InterPro" id="IPR036390">
    <property type="entry name" value="WH_DNA-bd_sf"/>
</dbReference>
<dbReference type="Pfam" id="PF00538">
    <property type="entry name" value="Linker_histone"/>
    <property type="match status" value="1"/>
</dbReference>
<gene>
    <name evidence="2" type="ORF">HAKA00212_LOCUS19658</name>
</gene>
<dbReference type="GO" id="GO:0006334">
    <property type="term" value="P:nucleosome assembly"/>
    <property type="evidence" value="ECO:0007669"/>
    <property type="project" value="InterPro"/>
</dbReference>
<protein>
    <recommendedName>
        <fullName evidence="1">H15 domain-containing protein</fullName>
    </recommendedName>
</protein>
<accession>A0A6V2U3J2</accession>
<evidence type="ECO:0000313" key="2">
    <source>
        <dbReference type="EMBL" id="CAE0640834.1"/>
    </source>
</evidence>
<sequence length="131" mass="14709">MTDPFAYLFVSLLFQAIKKYIESTYKKITFQQHSLRLALKKGVEAGKLIKVKASYKISAGEKLAVKKASKPVKPKKKVPNILNLSLMSTVARVELCRVTLHLWLTAADNSCFPLLQVTKKTTKKTATKKKV</sequence>
<dbReference type="PROSITE" id="PS51504">
    <property type="entry name" value="H15"/>
    <property type="match status" value="1"/>
</dbReference>
<dbReference type="InterPro" id="IPR036388">
    <property type="entry name" value="WH-like_DNA-bd_sf"/>
</dbReference>
<reference evidence="2" key="1">
    <citation type="submission" date="2021-01" db="EMBL/GenBank/DDBJ databases">
        <authorList>
            <person name="Corre E."/>
            <person name="Pelletier E."/>
            <person name="Niang G."/>
            <person name="Scheremetjew M."/>
            <person name="Finn R."/>
            <person name="Kale V."/>
            <person name="Holt S."/>
            <person name="Cochrane G."/>
            <person name="Meng A."/>
            <person name="Brown T."/>
            <person name="Cohen L."/>
        </authorList>
    </citation>
    <scope>NUCLEOTIDE SEQUENCE</scope>
    <source>
        <strain evidence="2">CCMP3107</strain>
    </source>
</reference>
<dbReference type="GO" id="GO:0000786">
    <property type="term" value="C:nucleosome"/>
    <property type="evidence" value="ECO:0007669"/>
    <property type="project" value="InterPro"/>
</dbReference>
<name>A0A6V2U3J2_HETAK</name>